<dbReference type="InterPro" id="IPR011032">
    <property type="entry name" value="GroES-like_sf"/>
</dbReference>
<dbReference type="PANTHER" id="PTHR43161:SF9">
    <property type="entry name" value="SORBITOL DEHYDROGENASE"/>
    <property type="match status" value="1"/>
</dbReference>
<dbReference type="Pfam" id="PF08240">
    <property type="entry name" value="ADH_N"/>
    <property type="match status" value="1"/>
</dbReference>
<reference evidence="8 9" key="1">
    <citation type="submission" date="2016-06" db="EMBL/GenBank/DDBJ databases">
        <title>Evolution of pathogenesis and genome organization in the Tremellales.</title>
        <authorList>
            <person name="Cuomo C."/>
            <person name="Litvintseva A."/>
            <person name="Heitman J."/>
            <person name="Chen Y."/>
            <person name="Sun S."/>
            <person name="Springer D."/>
            <person name="Dromer F."/>
            <person name="Young S."/>
            <person name="Zeng Q."/>
            <person name="Chapman S."/>
            <person name="Gujja S."/>
            <person name="Saif S."/>
            <person name="Birren B."/>
        </authorList>
    </citation>
    <scope>NUCLEOTIDE SEQUENCE [LARGE SCALE GENOMIC DNA]</scope>
    <source>
        <strain evidence="8 9">ATCC 28783</strain>
    </source>
</reference>
<protein>
    <recommendedName>
        <fullName evidence="7">Enoyl reductase (ER) domain-containing protein</fullName>
    </recommendedName>
</protein>
<dbReference type="CDD" id="cd05285">
    <property type="entry name" value="sorbitol_DH"/>
    <property type="match status" value="1"/>
</dbReference>
<dbReference type="Gene3D" id="3.40.50.720">
    <property type="entry name" value="NAD(P)-binding Rossmann-like Domain"/>
    <property type="match status" value="1"/>
</dbReference>
<dbReference type="Pfam" id="PF00107">
    <property type="entry name" value="ADH_zinc_N"/>
    <property type="match status" value="1"/>
</dbReference>
<evidence type="ECO:0000256" key="2">
    <source>
        <dbReference type="ARBA" id="ARBA00008072"/>
    </source>
</evidence>
<comment type="caution">
    <text evidence="8">The sequence shown here is derived from an EMBL/GenBank/DDBJ whole genome shotgun (WGS) entry which is preliminary data.</text>
</comment>
<dbReference type="GO" id="GO:0006062">
    <property type="term" value="P:sorbitol catabolic process"/>
    <property type="evidence" value="ECO:0007669"/>
    <property type="project" value="TreeGrafter"/>
</dbReference>
<dbReference type="EMBL" id="SDIL01000164">
    <property type="protein sequence ID" value="RXK35025.1"/>
    <property type="molecule type" value="Genomic_DNA"/>
</dbReference>
<keyword evidence="4 6" id="KW-0862">Zinc</keyword>
<dbReference type="SUPFAM" id="SSF50129">
    <property type="entry name" value="GroES-like"/>
    <property type="match status" value="1"/>
</dbReference>
<gene>
    <name evidence="8" type="ORF">M231_07728</name>
</gene>
<evidence type="ECO:0000256" key="3">
    <source>
        <dbReference type="ARBA" id="ARBA00022723"/>
    </source>
</evidence>
<dbReference type="InterPro" id="IPR020843">
    <property type="entry name" value="ER"/>
</dbReference>
<dbReference type="OrthoDB" id="2148442at2759"/>
<dbReference type="PROSITE" id="PS00059">
    <property type="entry name" value="ADH_ZINC"/>
    <property type="match status" value="1"/>
</dbReference>
<dbReference type="GO" id="GO:0003939">
    <property type="term" value="F:L-iditol 2-dehydrogenase (NAD+) activity"/>
    <property type="evidence" value="ECO:0007669"/>
    <property type="project" value="TreeGrafter"/>
</dbReference>
<dbReference type="STRING" id="5217.A0A4Q1BDR0"/>
<dbReference type="Proteomes" id="UP000289152">
    <property type="component" value="Unassembled WGS sequence"/>
</dbReference>
<evidence type="ECO:0000256" key="1">
    <source>
        <dbReference type="ARBA" id="ARBA00001947"/>
    </source>
</evidence>
<name>A0A4Q1BDR0_TREME</name>
<dbReference type="Gene3D" id="3.90.180.10">
    <property type="entry name" value="Medium-chain alcohol dehydrogenases, catalytic domain"/>
    <property type="match status" value="1"/>
</dbReference>
<dbReference type="InterPro" id="IPR013149">
    <property type="entry name" value="ADH-like_C"/>
</dbReference>
<keyword evidence="9" id="KW-1185">Reference proteome</keyword>
<accession>A0A4Q1BDR0</accession>
<dbReference type="InParanoid" id="A0A4Q1BDR0"/>
<dbReference type="AlphaFoldDB" id="A0A4Q1BDR0"/>
<dbReference type="SMART" id="SM00829">
    <property type="entry name" value="PKS_ER"/>
    <property type="match status" value="1"/>
</dbReference>
<comment type="similarity">
    <text evidence="2 6">Belongs to the zinc-containing alcohol dehydrogenase family.</text>
</comment>
<evidence type="ECO:0000313" key="9">
    <source>
        <dbReference type="Proteomes" id="UP000289152"/>
    </source>
</evidence>
<sequence length="382" mass="41637">MVQNLFQVRSDDMLFPKSNTAWLLEQAAIMKPYPVDIPQECGPWEAIVCPKRNGICGSDMHIYLTAKCSRGPVNIPFILGHECAGIVCAVGENVKNVKPGDRVALEPGEACLRCVDCKAGHYNQCEFMRFASDGFNDGTLQGFYRLPADLCHKLPDNMTLEEGALMEPLSVAVHAVNEIAKMRPGKNVIVFGAGPIGLVSVALGAKRIIAVNTAQDRLDFAKKYAATDIHAAAPMEPGETRAEYSIRHAEIIREKFGLSARGSTGIDYVFECSGAEVCIQTGLRLLKHRGSFVQVGFSRSDMSVPWNLINVRELNVTGTFRYGAGVYEMAIDLVSRGLVDVKPLLTHRYPFSQTLEAFATSKNGKGPDGEVAIKVMIDGPDV</sequence>
<dbReference type="VEuPathDB" id="FungiDB:TREMEDRAFT_43291"/>
<comment type="cofactor">
    <cofactor evidence="1 6">
        <name>Zn(2+)</name>
        <dbReference type="ChEBI" id="CHEBI:29105"/>
    </cofactor>
</comment>
<organism evidence="8 9">
    <name type="scientific">Tremella mesenterica</name>
    <name type="common">Jelly fungus</name>
    <dbReference type="NCBI Taxonomy" id="5217"/>
    <lineage>
        <taxon>Eukaryota</taxon>
        <taxon>Fungi</taxon>
        <taxon>Dikarya</taxon>
        <taxon>Basidiomycota</taxon>
        <taxon>Agaricomycotina</taxon>
        <taxon>Tremellomycetes</taxon>
        <taxon>Tremellales</taxon>
        <taxon>Tremellaceae</taxon>
        <taxon>Tremella</taxon>
    </lineage>
</organism>
<dbReference type="InterPro" id="IPR013154">
    <property type="entry name" value="ADH-like_N"/>
</dbReference>
<dbReference type="PANTHER" id="PTHR43161">
    <property type="entry name" value="SORBITOL DEHYDROGENASE"/>
    <property type="match status" value="1"/>
</dbReference>
<dbReference type="GO" id="GO:0008270">
    <property type="term" value="F:zinc ion binding"/>
    <property type="evidence" value="ECO:0007669"/>
    <property type="project" value="InterPro"/>
</dbReference>
<dbReference type="InterPro" id="IPR036291">
    <property type="entry name" value="NAD(P)-bd_dom_sf"/>
</dbReference>
<evidence type="ECO:0000256" key="4">
    <source>
        <dbReference type="ARBA" id="ARBA00022833"/>
    </source>
</evidence>
<proteinExistence type="inferred from homology"/>
<keyword evidence="3 6" id="KW-0479">Metal-binding</keyword>
<evidence type="ECO:0000256" key="6">
    <source>
        <dbReference type="RuleBase" id="RU361277"/>
    </source>
</evidence>
<dbReference type="InterPro" id="IPR045306">
    <property type="entry name" value="SDH-like"/>
</dbReference>
<feature type="domain" description="Enoyl reductase (ER)" evidence="7">
    <location>
        <begin position="27"/>
        <end position="373"/>
    </location>
</feature>
<evidence type="ECO:0000259" key="7">
    <source>
        <dbReference type="SMART" id="SM00829"/>
    </source>
</evidence>
<dbReference type="InterPro" id="IPR002328">
    <property type="entry name" value="ADH_Zn_CS"/>
</dbReference>
<dbReference type="SUPFAM" id="SSF51735">
    <property type="entry name" value="NAD(P)-binding Rossmann-fold domains"/>
    <property type="match status" value="1"/>
</dbReference>
<keyword evidence="5" id="KW-0560">Oxidoreductase</keyword>
<evidence type="ECO:0000256" key="5">
    <source>
        <dbReference type="ARBA" id="ARBA00023002"/>
    </source>
</evidence>
<evidence type="ECO:0000313" key="8">
    <source>
        <dbReference type="EMBL" id="RXK35025.1"/>
    </source>
</evidence>